<dbReference type="PANTHER" id="PTHR37954">
    <property type="entry name" value="BLL4979 PROTEIN"/>
    <property type="match status" value="1"/>
</dbReference>
<evidence type="ECO:0000313" key="1">
    <source>
        <dbReference type="EMBL" id="QIJ71066.1"/>
    </source>
</evidence>
<dbReference type="Pfam" id="PF02596">
    <property type="entry name" value="DUF169"/>
    <property type="match status" value="1"/>
</dbReference>
<dbReference type="InterPro" id="IPR003748">
    <property type="entry name" value="DUF169"/>
</dbReference>
<sequence>MFANWQEVLFRHLKLYHYPVGIRFHWQEESLDQIKVDKVCRNRLTFCQFVAFTRMSGYSTLISPGAISCVTAADVFGLRPDKEKCLKALKKFFPQEDPAQAFYQQRPRLSPQELKGISLWPLDKLPFKADLVLLVCDNLQATHLLDDTIAVSGQASLPFAHKVNGAFCGTAVSAYKHKRVELSLACPGAYTSGKMERGELILCFPWEIFEKVIDRLQERAIRQGASLLSGSRDYVGLDVCGNCPLMIFK</sequence>
<dbReference type="PANTHER" id="PTHR37954:SF3">
    <property type="entry name" value="DUF169 DOMAIN-CONTAINING PROTEIN"/>
    <property type="match status" value="1"/>
</dbReference>
<dbReference type="Proteomes" id="UP000502179">
    <property type="component" value="Chromosome"/>
</dbReference>
<dbReference type="KEGG" id="tav:G4V39_01715"/>
<gene>
    <name evidence="1" type="ORF">G4V39_01715</name>
</gene>
<accession>A0A6G7PU29</accession>
<reference evidence="1 2" key="1">
    <citation type="submission" date="2020-02" db="EMBL/GenBank/DDBJ databases">
        <title>Genome analysis of Thermosulfuriphilus ammonigenes ST65T, an anaerobic thermophilic chemolithoautotrophic bacterium isolated from a deep-sea hydrothermal vent.</title>
        <authorList>
            <person name="Slobodkina G."/>
            <person name="Allioux M."/>
            <person name="Merkel A."/>
            <person name="Alain K."/>
            <person name="Jebbar M."/>
            <person name="Slobodkin A."/>
        </authorList>
    </citation>
    <scope>NUCLEOTIDE SEQUENCE [LARGE SCALE GENOMIC DNA]</scope>
    <source>
        <strain evidence="1 2">ST65</strain>
    </source>
</reference>
<evidence type="ECO:0000313" key="2">
    <source>
        <dbReference type="Proteomes" id="UP000502179"/>
    </source>
</evidence>
<dbReference type="EMBL" id="CP048877">
    <property type="protein sequence ID" value="QIJ71066.1"/>
    <property type="molecule type" value="Genomic_DNA"/>
</dbReference>
<dbReference type="RefSeq" id="WP_166031288.1">
    <property type="nucleotide sequence ID" value="NZ_CP048877.1"/>
</dbReference>
<organism evidence="1 2">
    <name type="scientific">Thermosulfuriphilus ammonigenes</name>
    <dbReference type="NCBI Taxonomy" id="1936021"/>
    <lineage>
        <taxon>Bacteria</taxon>
        <taxon>Pseudomonadati</taxon>
        <taxon>Thermodesulfobacteriota</taxon>
        <taxon>Thermodesulfobacteria</taxon>
        <taxon>Thermodesulfobacteriales</taxon>
        <taxon>Thermodesulfobacteriaceae</taxon>
        <taxon>Thermosulfuriphilus</taxon>
    </lineage>
</organism>
<proteinExistence type="predicted"/>
<keyword evidence="2" id="KW-1185">Reference proteome</keyword>
<protein>
    <submittedName>
        <fullName evidence="1">DUF169 domain-containing protein</fullName>
    </submittedName>
</protein>
<name>A0A6G7PU29_9BACT</name>
<dbReference type="AlphaFoldDB" id="A0A6G7PU29"/>